<dbReference type="RefSeq" id="WP_035235430.1">
    <property type="nucleotide sequence ID" value="NZ_ARXV01000025.1"/>
</dbReference>
<dbReference type="AlphaFoldDB" id="A0A095SAT5"/>
<dbReference type="Proteomes" id="UP000029444">
    <property type="component" value="Unassembled WGS sequence"/>
</dbReference>
<keyword evidence="1" id="KW-0812">Transmembrane</keyword>
<protein>
    <submittedName>
        <fullName evidence="2">Uncharacterized protein</fullName>
    </submittedName>
</protein>
<keyword evidence="1" id="KW-0472">Membrane</keyword>
<name>A0A095SAT5_9GAMM</name>
<organism evidence="2 3">
    <name type="scientific">Alcanivorax nanhaiticus</name>
    <dbReference type="NCBI Taxonomy" id="1177154"/>
    <lineage>
        <taxon>Bacteria</taxon>
        <taxon>Pseudomonadati</taxon>
        <taxon>Pseudomonadota</taxon>
        <taxon>Gammaproteobacteria</taxon>
        <taxon>Oceanospirillales</taxon>
        <taxon>Alcanivoracaceae</taxon>
        <taxon>Alcanivorax</taxon>
    </lineage>
</organism>
<dbReference type="STRING" id="1177154.Y5S_03742"/>
<gene>
    <name evidence="2" type="ORF">Y5S_03742</name>
</gene>
<evidence type="ECO:0000313" key="2">
    <source>
        <dbReference type="EMBL" id="KGD61404.1"/>
    </source>
</evidence>
<evidence type="ECO:0000256" key="1">
    <source>
        <dbReference type="SAM" id="Phobius"/>
    </source>
</evidence>
<sequence length="156" mass="17420">MSYRVSAKELKAIRKIEGEVLSFRSINNCRVILEIDSSSKVVDLTTEDPWVVRIGDKIVVAGLNDNYSGKFFGFGYINQTKKVKDFGESALPSIFGYIPTIIGVVFLLIVVLSIWLSLELVFTLICLGVGLTLIALGRRIVLKKKIRERIISLLIT</sequence>
<dbReference type="EMBL" id="ARXV01000025">
    <property type="protein sequence ID" value="KGD61404.1"/>
    <property type="molecule type" value="Genomic_DNA"/>
</dbReference>
<comment type="caution">
    <text evidence="2">The sequence shown here is derived from an EMBL/GenBank/DDBJ whole genome shotgun (WGS) entry which is preliminary data.</text>
</comment>
<reference evidence="2 3" key="1">
    <citation type="submission" date="2012-09" db="EMBL/GenBank/DDBJ databases">
        <title>Genome Sequence of alkane-degrading Bacterium Alcanivorax sp. 19-m-6.</title>
        <authorList>
            <person name="Lai Q."/>
            <person name="Shao Z."/>
        </authorList>
    </citation>
    <scope>NUCLEOTIDE SEQUENCE [LARGE SCALE GENOMIC DNA]</scope>
    <source>
        <strain evidence="2 3">19-m-6</strain>
    </source>
</reference>
<feature type="transmembrane region" description="Helical" evidence="1">
    <location>
        <begin position="94"/>
        <end position="115"/>
    </location>
</feature>
<accession>A0A095SAT5</accession>
<feature type="transmembrane region" description="Helical" evidence="1">
    <location>
        <begin position="121"/>
        <end position="141"/>
    </location>
</feature>
<keyword evidence="1" id="KW-1133">Transmembrane helix</keyword>
<keyword evidence="3" id="KW-1185">Reference proteome</keyword>
<proteinExistence type="predicted"/>
<dbReference type="OrthoDB" id="5875977at2"/>
<evidence type="ECO:0000313" key="3">
    <source>
        <dbReference type="Proteomes" id="UP000029444"/>
    </source>
</evidence>
<dbReference type="eggNOG" id="ENOG502ZPGZ">
    <property type="taxonomic scope" value="Bacteria"/>
</dbReference>